<dbReference type="EMBL" id="JAAXKZ010000081">
    <property type="protein sequence ID" value="NMH93765.1"/>
    <property type="molecule type" value="Genomic_DNA"/>
</dbReference>
<dbReference type="PANTHER" id="PTHR43244">
    <property type="match status" value="1"/>
</dbReference>
<protein>
    <submittedName>
        <fullName evidence="3">LLM class flavin-dependent oxidoreductase</fullName>
    </submittedName>
</protein>
<proteinExistence type="predicted"/>
<dbReference type="Proteomes" id="UP000586918">
    <property type="component" value="Unassembled WGS sequence"/>
</dbReference>
<gene>
    <name evidence="3" type="ORF">HF519_19730</name>
</gene>
<dbReference type="InterPro" id="IPR011251">
    <property type="entry name" value="Luciferase-like_dom"/>
</dbReference>
<evidence type="ECO:0000256" key="1">
    <source>
        <dbReference type="ARBA" id="ARBA00023002"/>
    </source>
</evidence>
<dbReference type="AlphaFoldDB" id="A0A848DMI8"/>
<comment type="caution">
    <text evidence="3">The sequence shown here is derived from an EMBL/GenBank/DDBJ whole genome shotgun (WGS) entry which is preliminary data.</text>
</comment>
<dbReference type="CDD" id="cd01097">
    <property type="entry name" value="Tetrahydromethanopterin_reductase"/>
    <property type="match status" value="1"/>
</dbReference>
<dbReference type="InterPro" id="IPR050564">
    <property type="entry name" value="F420-G6PD/mer"/>
</dbReference>
<evidence type="ECO:0000259" key="2">
    <source>
        <dbReference type="Pfam" id="PF00296"/>
    </source>
</evidence>
<accession>A0A848DMI8</accession>
<dbReference type="PANTHER" id="PTHR43244:SF1">
    <property type="entry name" value="5,10-METHYLENETETRAHYDROMETHANOPTERIN REDUCTASE"/>
    <property type="match status" value="1"/>
</dbReference>
<dbReference type="Gene3D" id="3.20.20.30">
    <property type="entry name" value="Luciferase-like domain"/>
    <property type="match status" value="1"/>
</dbReference>
<organism evidence="3 4">
    <name type="scientific">Pseudonocardia bannensis</name>
    <dbReference type="NCBI Taxonomy" id="630973"/>
    <lineage>
        <taxon>Bacteria</taxon>
        <taxon>Bacillati</taxon>
        <taxon>Actinomycetota</taxon>
        <taxon>Actinomycetes</taxon>
        <taxon>Pseudonocardiales</taxon>
        <taxon>Pseudonocardiaceae</taxon>
        <taxon>Pseudonocardia</taxon>
    </lineage>
</organism>
<evidence type="ECO:0000313" key="3">
    <source>
        <dbReference type="EMBL" id="NMH93765.1"/>
    </source>
</evidence>
<dbReference type="InterPro" id="IPR036661">
    <property type="entry name" value="Luciferase-like_sf"/>
</dbReference>
<dbReference type="SUPFAM" id="SSF51679">
    <property type="entry name" value="Bacterial luciferase-like"/>
    <property type="match status" value="1"/>
</dbReference>
<keyword evidence="4" id="KW-1185">Reference proteome</keyword>
<feature type="domain" description="Luciferase-like" evidence="2">
    <location>
        <begin position="15"/>
        <end position="302"/>
    </location>
</feature>
<evidence type="ECO:0000313" key="4">
    <source>
        <dbReference type="Proteomes" id="UP000586918"/>
    </source>
</evidence>
<sequence>MTGPAFDFCFLPNAPLAEIVDLARLGESLGYRTMWIPDQDFLHDPFVLAAAVAGGTDRIGVGIGITTPLTRHSAHIARVAASLDELSGHRLTLGLGSGNIDHVVRPMGFPAAGSLGRVRDGIAAVTALLRGEPVRFADDAPEVRLGVEVTRQIPLYLGARGPKMLELAGRTADGVLVESLFNGAGMAHAVDCVRSGVEGSGRDTTVDVVSWQVVVVSDDPRSELDRFRSWVGRMMQVGPPEAMLRIGVAEENLERVVGLMAAGRAAEAAAAVSDESVQCVVLVDTPARLVERIAAVLDRGARSVSLVSSASAELTAHNLTRFAKEVAPAFTTAD</sequence>
<name>A0A848DMI8_9PSEU</name>
<dbReference type="Pfam" id="PF00296">
    <property type="entry name" value="Bac_luciferase"/>
    <property type="match status" value="1"/>
</dbReference>
<keyword evidence="1" id="KW-0560">Oxidoreductase</keyword>
<dbReference type="RefSeq" id="WP_169414463.1">
    <property type="nucleotide sequence ID" value="NZ_JAAXKZ010000081.1"/>
</dbReference>
<dbReference type="GO" id="GO:0016705">
    <property type="term" value="F:oxidoreductase activity, acting on paired donors, with incorporation or reduction of molecular oxygen"/>
    <property type="evidence" value="ECO:0007669"/>
    <property type="project" value="InterPro"/>
</dbReference>
<reference evidence="3 4" key="1">
    <citation type="submission" date="2020-04" db="EMBL/GenBank/DDBJ databases">
        <authorList>
            <person name="Klaysubun C."/>
            <person name="Duangmal K."/>
            <person name="Lipun K."/>
        </authorList>
    </citation>
    <scope>NUCLEOTIDE SEQUENCE [LARGE SCALE GENOMIC DNA]</scope>
    <source>
        <strain evidence="3 4">DSM 45300</strain>
    </source>
</reference>